<protein>
    <recommendedName>
        <fullName evidence="3">Prolyl 4-hydroxylase alpha subunit Fe(2+) 2OG dioxygenase domain-containing protein</fullName>
    </recommendedName>
</protein>
<organism evidence="1 2">
    <name type="scientific">Lentinus tigrinus ALCF2SS1-6</name>
    <dbReference type="NCBI Taxonomy" id="1328759"/>
    <lineage>
        <taxon>Eukaryota</taxon>
        <taxon>Fungi</taxon>
        <taxon>Dikarya</taxon>
        <taxon>Basidiomycota</taxon>
        <taxon>Agaricomycotina</taxon>
        <taxon>Agaricomycetes</taxon>
        <taxon>Polyporales</taxon>
        <taxon>Polyporaceae</taxon>
        <taxon>Lentinus</taxon>
    </lineage>
</organism>
<proteinExistence type="predicted"/>
<dbReference type="EMBL" id="ML122432">
    <property type="protein sequence ID" value="RPD52107.1"/>
    <property type="molecule type" value="Genomic_DNA"/>
</dbReference>
<evidence type="ECO:0000313" key="1">
    <source>
        <dbReference type="EMBL" id="RPD52107.1"/>
    </source>
</evidence>
<dbReference type="Proteomes" id="UP000313359">
    <property type="component" value="Unassembled WGS sequence"/>
</dbReference>
<evidence type="ECO:0000313" key="2">
    <source>
        <dbReference type="Proteomes" id="UP000313359"/>
    </source>
</evidence>
<reference evidence="1" key="1">
    <citation type="journal article" date="2018" name="Genome Biol. Evol.">
        <title>Genomics and development of Lentinus tigrinus, a white-rot wood-decaying mushroom with dimorphic fruiting bodies.</title>
        <authorList>
            <person name="Wu B."/>
            <person name="Xu Z."/>
            <person name="Knudson A."/>
            <person name="Carlson A."/>
            <person name="Chen N."/>
            <person name="Kovaka S."/>
            <person name="LaButti K."/>
            <person name="Lipzen A."/>
            <person name="Pennachio C."/>
            <person name="Riley R."/>
            <person name="Schakwitz W."/>
            <person name="Umezawa K."/>
            <person name="Ohm R.A."/>
            <person name="Grigoriev I.V."/>
            <person name="Nagy L.G."/>
            <person name="Gibbons J."/>
            <person name="Hibbett D."/>
        </authorList>
    </citation>
    <scope>NUCLEOTIDE SEQUENCE [LARGE SCALE GENOMIC DNA]</scope>
    <source>
        <strain evidence="1">ALCF2SS1-6</strain>
    </source>
</reference>
<sequence length="262" mass="29844">MTLNPCPQGYDHVLDEAERAYQVAHEQYHFKPCQWSHRRGPFPCVSCGGSYGGGQQRVGNLKHSAHNRAVLEDCLLNNWAIRNLAGLVNRTFRNVAPDMYREYGDILTKVCENDPRVRKNFSNSVFAAATFNFGPQTCTKPHKDHLNVPTGWCAVVALGDFDADEGGHLIVWDLNLMIRFPRGTIIFLPSALFLHSNTTVPKGQCRYSFTQYTAGGLARWVECGFMSQKEFLRRGHAFSRTAQRRWEEGLARLPKWSNWHTQ</sequence>
<dbReference type="AlphaFoldDB" id="A0A5C2RNR9"/>
<evidence type="ECO:0008006" key="3">
    <source>
        <dbReference type="Google" id="ProtNLM"/>
    </source>
</evidence>
<gene>
    <name evidence="1" type="ORF">L227DRAFT_515345</name>
</gene>
<keyword evidence="2" id="KW-1185">Reference proteome</keyword>
<dbReference type="Gene3D" id="3.60.130.30">
    <property type="match status" value="1"/>
</dbReference>
<name>A0A5C2RNR9_9APHY</name>
<dbReference type="OrthoDB" id="2797114at2759"/>
<accession>A0A5C2RNR9</accession>